<protein>
    <recommendedName>
        <fullName evidence="5">MlpB protein</fullName>
    </recommendedName>
</protein>
<organism evidence="1 3">
    <name type="scientific">Rufibacter glacialis</name>
    <dbReference type="NCBI Taxonomy" id="1259555"/>
    <lineage>
        <taxon>Bacteria</taxon>
        <taxon>Pseudomonadati</taxon>
        <taxon>Bacteroidota</taxon>
        <taxon>Cytophagia</taxon>
        <taxon>Cytophagales</taxon>
        <taxon>Hymenobacteraceae</taxon>
        <taxon>Rufibacter</taxon>
    </lineage>
</organism>
<evidence type="ECO:0008006" key="5">
    <source>
        <dbReference type="Google" id="ProtNLM"/>
    </source>
</evidence>
<sequence>MTKDGLPKELVCMVNNMYMGKKQFPVEFADKMYYGCCEMCVKTIKNESQVREALDPVTGKKVDKSSAFIALKKGSTNGDVEYFESEQNYKKYLAQTL</sequence>
<evidence type="ECO:0000313" key="3">
    <source>
        <dbReference type="Proteomes" id="UP000323866"/>
    </source>
</evidence>
<dbReference type="EMBL" id="VKKZ01000020">
    <property type="protein sequence ID" value="KAA6434781.1"/>
    <property type="molecule type" value="Genomic_DNA"/>
</dbReference>
<dbReference type="AlphaFoldDB" id="A0A5M8QI53"/>
<evidence type="ECO:0000313" key="2">
    <source>
        <dbReference type="EMBL" id="MFA1770718.1"/>
    </source>
</evidence>
<comment type="caution">
    <text evidence="1">The sequence shown here is derived from an EMBL/GenBank/DDBJ whole genome shotgun (WGS) entry which is preliminary data.</text>
</comment>
<dbReference type="EMBL" id="JBGOGF010000002">
    <property type="protein sequence ID" value="MFA1770718.1"/>
    <property type="molecule type" value="Genomic_DNA"/>
</dbReference>
<name>A0A5M8QI53_9BACT</name>
<dbReference type="Proteomes" id="UP001570846">
    <property type="component" value="Unassembled WGS sequence"/>
</dbReference>
<proteinExistence type="predicted"/>
<dbReference type="RefSeq" id="WP_149098723.1">
    <property type="nucleotide sequence ID" value="NZ_BMMG01000003.1"/>
</dbReference>
<reference evidence="1 3" key="1">
    <citation type="submission" date="2019-07" db="EMBL/GenBank/DDBJ databases">
        <authorList>
            <person name="Qu J.-H."/>
        </authorList>
    </citation>
    <scope>NUCLEOTIDE SEQUENCE [LARGE SCALE GENOMIC DNA]</scope>
    <source>
        <strain evidence="1 3">MDT1-10-3</strain>
    </source>
</reference>
<accession>A0A5M8QI53</accession>
<dbReference type="Proteomes" id="UP000323866">
    <property type="component" value="Unassembled WGS sequence"/>
</dbReference>
<reference evidence="1 3" key="2">
    <citation type="submission" date="2019-09" db="EMBL/GenBank/DDBJ databases">
        <title>A bacterium isolated from glacier soil.</title>
        <authorList>
            <person name="Liu Q."/>
        </authorList>
    </citation>
    <scope>NUCLEOTIDE SEQUENCE [LARGE SCALE GENOMIC DNA]</scope>
    <source>
        <strain evidence="1 3">MDT1-10-3</strain>
    </source>
</reference>
<evidence type="ECO:0000313" key="4">
    <source>
        <dbReference type="Proteomes" id="UP001570846"/>
    </source>
</evidence>
<gene>
    <name evidence="2" type="ORF">ACD591_05400</name>
    <name evidence="1" type="ORF">FOE74_11455</name>
</gene>
<reference evidence="2 4" key="3">
    <citation type="submission" date="2024-08" db="EMBL/GenBank/DDBJ databases">
        <authorList>
            <person name="Wei W."/>
        </authorList>
    </citation>
    <scope>NUCLEOTIDE SEQUENCE [LARGE SCALE GENOMIC DNA]</scope>
    <source>
        <strain evidence="2 4">XU2</strain>
    </source>
</reference>
<keyword evidence="4" id="KW-1185">Reference proteome</keyword>
<dbReference type="OrthoDB" id="1122197at2"/>
<evidence type="ECO:0000313" key="1">
    <source>
        <dbReference type="EMBL" id="KAA6434781.1"/>
    </source>
</evidence>